<dbReference type="GO" id="GO:0005737">
    <property type="term" value="C:cytoplasm"/>
    <property type="evidence" value="ECO:0007669"/>
    <property type="project" value="TreeGrafter"/>
</dbReference>
<dbReference type="HOGENOM" id="CLU_004253_0_1_1"/>
<dbReference type="Pfam" id="PF07707">
    <property type="entry name" value="BACK"/>
    <property type="match status" value="1"/>
</dbReference>
<dbReference type="OMA" id="TMADATM"/>
<dbReference type="SUPFAM" id="SSF54695">
    <property type="entry name" value="POZ domain"/>
    <property type="match status" value="1"/>
</dbReference>
<dbReference type="Pfam" id="PF00651">
    <property type="entry name" value="BTB"/>
    <property type="match status" value="1"/>
</dbReference>
<dbReference type="PANTHER" id="PTHR46306:SF1">
    <property type="entry name" value="BTB_POZ DOMAIN-CONTAINING PROTEIN 9"/>
    <property type="match status" value="1"/>
</dbReference>
<dbReference type="KEGG" id="dpe:6602841"/>
<evidence type="ECO:0000259" key="1">
    <source>
        <dbReference type="PROSITE" id="PS50097"/>
    </source>
</evidence>
<dbReference type="AlphaFoldDB" id="B4HAD0"/>
<dbReference type="EMBL" id="CH479240">
    <property type="protein sequence ID" value="EDW37528.1"/>
    <property type="molecule type" value="Genomic_DNA"/>
</dbReference>
<gene>
    <name evidence="2" type="primary">Dper\GL16304</name>
    <name evidence="2" type="ORF">Dper_GL16304</name>
</gene>
<dbReference type="eggNOG" id="KOG4350">
    <property type="taxonomic scope" value="Eukaryota"/>
</dbReference>
<evidence type="ECO:0000313" key="3">
    <source>
        <dbReference type="Proteomes" id="UP000008744"/>
    </source>
</evidence>
<dbReference type="InterPro" id="IPR011705">
    <property type="entry name" value="BACK"/>
</dbReference>
<dbReference type="SMR" id="B4HAD0"/>
<proteinExistence type="predicted"/>
<feature type="domain" description="BTB" evidence="1">
    <location>
        <begin position="25"/>
        <end position="91"/>
    </location>
</feature>
<reference evidence="2 3" key="1">
    <citation type="journal article" date="2007" name="Nature">
        <title>Evolution of genes and genomes on the Drosophila phylogeny.</title>
        <authorList>
            <consortium name="Drosophila 12 Genomes Consortium"/>
            <person name="Clark A.G."/>
            <person name="Eisen M.B."/>
            <person name="Smith D.R."/>
            <person name="Bergman C.M."/>
            <person name="Oliver B."/>
            <person name="Markow T.A."/>
            <person name="Kaufman T.C."/>
            <person name="Kellis M."/>
            <person name="Gelbart W."/>
            <person name="Iyer V.N."/>
            <person name="Pollard D.A."/>
            <person name="Sackton T.B."/>
            <person name="Larracuente A.M."/>
            <person name="Singh N.D."/>
            <person name="Abad J.P."/>
            <person name="Abt D.N."/>
            <person name="Adryan B."/>
            <person name="Aguade M."/>
            <person name="Akashi H."/>
            <person name="Anderson W.W."/>
            <person name="Aquadro C.F."/>
            <person name="Ardell D.H."/>
            <person name="Arguello R."/>
            <person name="Artieri C.G."/>
            <person name="Barbash D.A."/>
            <person name="Barker D."/>
            <person name="Barsanti P."/>
            <person name="Batterham P."/>
            <person name="Batzoglou S."/>
            <person name="Begun D."/>
            <person name="Bhutkar A."/>
            <person name="Blanco E."/>
            <person name="Bosak S.A."/>
            <person name="Bradley R.K."/>
            <person name="Brand A.D."/>
            <person name="Brent M.R."/>
            <person name="Brooks A.N."/>
            <person name="Brown R.H."/>
            <person name="Butlin R.K."/>
            <person name="Caggese C."/>
            <person name="Calvi B.R."/>
            <person name="Bernardo de Carvalho A."/>
            <person name="Caspi A."/>
            <person name="Castrezana S."/>
            <person name="Celniker S.E."/>
            <person name="Chang J.L."/>
            <person name="Chapple C."/>
            <person name="Chatterji S."/>
            <person name="Chinwalla A."/>
            <person name="Civetta A."/>
            <person name="Clifton S.W."/>
            <person name="Comeron J.M."/>
            <person name="Costello J.C."/>
            <person name="Coyne J.A."/>
            <person name="Daub J."/>
            <person name="David R.G."/>
            <person name="Delcher A.L."/>
            <person name="Delehaunty K."/>
            <person name="Do C.B."/>
            <person name="Ebling H."/>
            <person name="Edwards K."/>
            <person name="Eickbush T."/>
            <person name="Evans J.D."/>
            <person name="Filipski A."/>
            <person name="Findeiss S."/>
            <person name="Freyhult E."/>
            <person name="Fulton L."/>
            <person name="Fulton R."/>
            <person name="Garcia A.C."/>
            <person name="Gardiner A."/>
            <person name="Garfield D.A."/>
            <person name="Garvin B.E."/>
            <person name="Gibson G."/>
            <person name="Gilbert D."/>
            <person name="Gnerre S."/>
            <person name="Godfrey J."/>
            <person name="Good R."/>
            <person name="Gotea V."/>
            <person name="Gravely B."/>
            <person name="Greenberg A.J."/>
            <person name="Griffiths-Jones S."/>
            <person name="Gross S."/>
            <person name="Guigo R."/>
            <person name="Gustafson E.A."/>
            <person name="Haerty W."/>
            <person name="Hahn M.W."/>
            <person name="Halligan D.L."/>
            <person name="Halpern A.L."/>
            <person name="Halter G.M."/>
            <person name="Han M.V."/>
            <person name="Heger A."/>
            <person name="Hillier L."/>
            <person name="Hinrichs A.S."/>
            <person name="Holmes I."/>
            <person name="Hoskins R.A."/>
            <person name="Hubisz M.J."/>
            <person name="Hultmark D."/>
            <person name="Huntley M.A."/>
            <person name="Jaffe D.B."/>
            <person name="Jagadeeshan S."/>
            <person name="Jeck W.R."/>
            <person name="Johnson J."/>
            <person name="Jones C.D."/>
            <person name="Jordan W.C."/>
            <person name="Karpen G.H."/>
            <person name="Kataoka E."/>
            <person name="Keightley P.D."/>
            <person name="Kheradpour P."/>
            <person name="Kirkness E.F."/>
            <person name="Koerich L.B."/>
            <person name="Kristiansen K."/>
            <person name="Kudrna D."/>
            <person name="Kulathinal R.J."/>
            <person name="Kumar S."/>
            <person name="Kwok R."/>
            <person name="Lander E."/>
            <person name="Langley C.H."/>
            <person name="Lapoint R."/>
            <person name="Lazzaro B.P."/>
            <person name="Lee S.J."/>
            <person name="Levesque L."/>
            <person name="Li R."/>
            <person name="Lin C.F."/>
            <person name="Lin M.F."/>
            <person name="Lindblad-Toh K."/>
            <person name="Llopart A."/>
            <person name="Long M."/>
            <person name="Low L."/>
            <person name="Lozovsky E."/>
            <person name="Lu J."/>
            <person name="Luo M."/>
            <person name="Machado C.A."/>
            <person name="Makalowski W."/>
            <person name="Marzo M."/>
            <person name="Matsuda M."/>
            <person name="Matzkin L."/>
            <person name="McAllister B."/>
            <person name="McBride C.S."/>
            <person name="McKernan B."/>
            <person name="McKernan K."/>
            <person name="Mendez-Lago M."/>
            <person name="Minx P."/>
            <person name="Mollenhauer M.U."/>
            <person name="Montooth K."/>
            <person name="Mount S.M."/>
            <person name="Mu X."/>
            <person name="Myers E."/>
            <person name="Negre B."/>
            <person name="Newfeld S."/>
            <person name="Nielsen R."/>
            <person name="Noor M.A."/>
            <person name="O'Grady P."/>
            <person name="Pachter L."/>
            <person name="Papaceit M."/>
            <person name="Parisi M.J."/>
            <person name="Parisi M."/>
            <person name="Parts L."/>
            <person name="Pedersen J.S."/>
            <person name="Pesole G."/>
            <person name="Phillippy A.M."/>
            <person name="Ponting C.P."/>
            <person name="Pop M."/>
            <person name="Porcelli D."/>
            <person name="Powell J.R."/>
            <person name="Prohaska S."/>
            <person name="Pruitt K."/>
            <person name="Puig M."/>
            <person name="Quesneville H."/>
            <person name="Ram K.R."/>
            <person name="Rand D."/>
            <person name="Rasmussen M.D."/>
            <person name="Reed L.K."/>
            <person name="Reenan R."/>
            <person name="Reily A."/>
            <person name="Remington K.A."/>
            <person name="Rieger T.T."/>
            <person name="Ritchie M.G."/>
            <person name="Robin C."/>
            <person name="Rogers Y.H."/>
            <person name="Rohde C."/>
            <person name="Rozas J."/>
            <person name="Rubenfield M.J."/>
            <person name="Ruiz A."/>
            <person name="Russo S."/>
            <person name="Salzberg S.L."/>
            <person name="Sanchez-Gracia A."/>
            <person name="Saranga D.J."/>
            <person name="Sato H."/>
            <person name="Schaeffer S.W."/>
            <person name="Schatz M.C."/>
            <person name="Schlenke T."/>
            <person name="Schwartz R."/>
            <person name="Segarra C."/>
            <person name="Singh R.S."/>
            <person name="Sirot L."/>
            <person name="Sirota M."/>
            <person name="Sisneros N.B."/>
            <person name="Smith C.D."/>
            <person name="Smith T.F."/>
            <person name="Spieth J."/>
            <person name="Stage D.E."/>
            <person name="Stark A."/>
            <person name="Stephan W."/>
            <person name="Strausberg R.L."/>
            <person name="Strempel S."/>
            <person name="Sturgill D."/>
            <person name="Sutton G."/>
            <person name="Sutton G.G."/>
            <person name="Tao W."/>
            <person name="Teichmann S."/>
            <person name="Tobari Y.N."/>
            <person name="Tomimura Y."/>
            <person name="Tsolas J.M."/>
            <person name="Valente V.L."/>
            <person name="Venter E."/>
            <person name="Venter J.C."/>
            <person name="Vicario S."/>
            <person name="Vieira F.G."/>
            <person name="Vilella A.J."/>
            <person name="Villasante A."/>
            <person name="Walenz B."/>
            <person name="Wang J."/>
            <person name="Wasserman M."/>
            <person name="Watts T."/>
            <person name="Wilson D."/>
            <person name="Wilson R.K."/>
            <person name="Wing R.A."/>
            <person name="Wolfner M.F."/>
            <person name="Wong A."/>
            <person name="Wong G.K."/>
            <person name="Wu C.I."/>
            <person name="Wu G."/>
            <person name="Yamamoto D."/>
            <person name="Yang H.P."/>
            <person name="Yang S.P."/>
            <person name="Yorke J.A."/>
            <person name="Yoshida K."/>
            <person name="Zdobnov E."/>
            <person name="Zhang P."/>
            <person name="Zhang Y."/>
            <person name="Zimin A.V."/>
            <person name="Baldwin J."/>
            <person name="Abdouelleil A."/>
            <person name="Abdulkadir J."/>
            <person name="Abebe A."/>
            <person name="Abera B."/>
            <person name="Abreu J."/>
            <person name="Acer S.C."/>
            <person name="Aftuck L."/>
            <person name="Alexander A."/>
            <person name="An P."/>
            <person name="Anderson E."/>
            <person name="Anderson S."/>
            <person name="Arachi H."/>
            <person name="Azer M."/>
            <person name="Bachantsang P."/>
            <person name="Barry A."/>
            <person name="Bayul T."/>
            <person name="Berlin A."/>
            <person name="Bessette D."/>
            <person name="Bloom T."/>
            <person name="Blye J."/>
            <person name="Boguslavskiy L."/>
            <person name="Bonnet C."/>
            <person name="Boukhgalter B."/>
            <person name="Bourzgui I."/>
            <person name="Brown A."/>
            <person name="Cahill P."/>
            <person name="Channer S."/>
            <person name="Cheshatsang Y."/>
            <person name="Chuda L."/>
            <person name="Citroen M."/>
            <person name="Collymore A."/>
            <person name="Cooke P."/>
            <person name="Costello M."/>
            <person name="D'Aco K."/>
            <person name="Daza R."/>
            <person name="De Haan G."/>
            <person name="DeGray S."/>
            <person name="DeMaso C."/>
            <person name="Dhargay N."/>
            <person name="Dooley K."/>
            <person name="Dooley E."/>
            <person name="Doricent M."/>
            <person name="Dorje P."/>
            <person name="Dorjee K."/>
            <person name="Dupes A."/>
            <person name="Elong R."/>
            <person name="Falk J."/>
            <person name="Farina A."/>
            <person name="Faro S."/>
            <person name="Ferguson D."/>
            <person name="Fisher S."/>
            <person name="Foley C.D."/>
            <person name="Franke A."/>
            <person name="Friedrich D."/>
            <person name="Gadbois L."/>
            <person name="Gearin G."/>
            <person name="Gearin C.R."/>
            <person name="Giannoukos G."/>
            <person name="Goode T."/>
            <person name="Graham J."/>
            <person name="Grandbois E."/>
            <person name="Grewal S."/>
            <person name="Gyaltsen K."/>
            <person name="Hafez N."/>
            <person name="Hagos B."/>
            <person name="Hall J."/>
            <person name="Henson C."/>
            <person name="Hollinger A."/>
            <person name="Honan T."/>
            <person name="Huard M.D."/>
            <person name="Hughes L."/>
            <person name="Hurhula B."/>
            <person name="Husby M.E."/>
            <person name="Kamat A."/>
            <person name="Kanga B."/>
            <person name="Kashin S."/>
            <person name="Khazanovich D."/>
            <person name="Kisner P."/>
            <person name="Lance K."/>
            <person name="Lara M."/>
            <person name="Lee W."/>
            <person name="Lennon N."/>
            <person name="Letendre F."/>
            <person name="LeVine R."/>
            <person name="Lipovsky A."/>
            <person name="Liu X."/>
            <person name="Liu J."/>
            <person name="Liu S."/>
            <person name="Lokyitsang T."/>
            <person name="Lokyitsang Y."/>
            <person name="Lubonja R."/>
            <person name="Lui A."/>
            <person name="MacDonald P."/>
            <person name="Magnisalis V."/>
            <person name="Maru K."/>
            <person name="Matthews C."/>
            <person name="McCusker W."/>
            <person name="McDonough S."/>
            <person name="Mehta T."/>
            <person name="Meldrim J."/>
            <person name="Meneus L."/>
            <person name="Mihai O."/>
            <person name="Mihalev A."/>
            <person name="Mihova T."/>
            <person name="Mittelman R."/>
            <person name="Mlenga V."/>
            <person name="Montmayeur A."/>
            <person name="Mulrain L."/>
            <person name="Navidi A."/>
            <person name="Naylor J."/>
            <person name="Negash T."/>
            <person name="Nguyen T."/>
            <person name="Nguyen N."/>
            <person name="Nicol R."/>
            <person name="Norbu C."/>
            <person name="Norbu N."/>
            <person name="Novod N."/>
            <person name="O'Neill B."/>
            <person name="Osman S."/>
            <person name="Markiewicz E."/>
            <person name="Oyono O.L."/>
            <person name="Patti C."/>
            <person name="Phunkhang P."/>
            <person name="Pierre F."/>
            <person name="Priest M."/>
            <person name="Raghuraman S."/>
            <person name="Rege F."/>
            <person name="Reyes R."/>
            <person name="Rise C."/>
            <person name="Rogov P."/>
            <person name="Ross K."/>
            <person name="Ryan E."/>
            <person name="Settipalli S."/>
            <person name="Shea T."/>
            <person name="Sherpa N."/>
            <person name="Shi L."/>
            <person name="Shih D."/>
            <person name="Sparrow T."/>
            <person name="Spaulding J."/>
            <person name="Stalker J."/>
            <person name="Stange-Thomann N."/>
            <person name="Stavropoulos S."/>
            <person name="Stone C."/>
            <person name="Strader C."/>
            <person name="Tesfaye S."/>
            <person name="Thomson T."/>
            <person name="Thoulutsang Y."/>
            <person name="Thoulutsang D."/>
            <person name="Topham K."/>
            <person name="Topping I."/>
            <person name="Tsamla T."/>
            <person name="Vassiliev H."/>
            <person name="Vo A."/>
            <person name="Wangchuk T."/>
            <person name="Wangdi T."/>
            <person name="Weiand M."/>
            <person name="Wilkinson J."/>
            <person name="Wilson A."/>
            <person name="Yadav S."/>
            <person name="Young G."/>
            <person name="Yu Q."/>
            <person name="Zembek L."/>
            <person name="Zhong D."/>
            <person name="Zimmer A."/>
            <person name="Zwirko Z."/>
            <person name="Jaffe D.B."/>
            <person name="Alvarez P."/>
            <person name="Brockman W."/>
            <person name="Butler J."/>
            <person name="Chin C."/>
            <person name="Gnerre S."/>
            <person name="Grabherr M."/>
            <person name="Kleber M."/>
            <person name="Mauceli E."/>
            <person name="MacCallum I."/>
        </authorList>
    </citation>
    <scope>NUCLEOTIDE SEQUENCE [LARGE SCALE GENOMIC DNA]</scope>
    <source>
        <strain evidence="3">MSH-3 / Tucson 14011-0111.49</strain>
    </source>
</reference>
<organism evidence="3">
    <name type="scientific">Drosophila persimilis</name>
    <name type="common">Fruit fly</name>
    <dbReference type="NCBI Taxonomy" id="7234"/>
    <lineage>
        <taxon>Eukaryota</taxon>
        <taxon>Metazoa</taxon>
        <taxon>Ecdysozoa</taxon>
        <taxon>Arthropoda</taxon>
        <taxon>Hexapoda</taxon>
        <taxon>Insecta</taxon>
        <taxon>Pterygota</taxon>
        <taxon>Neoptera</taxon>
        <taxon>Endopterygota</taxon>
        <taxon>Diptera</taxon>
        <taxon>Brachycera</taxon>
        <taxon>Muscomorpha</taxon>
        <taxon>Ephydroidea</taxon>
        <taxon>Drosophilidae</taxon>
        <taxon>Drosophila</taxon>
        <taxon>Sophophora</taxon>
    </lineage>
</organism>
<dbReference type="OrthoDB" id="6418787at2759"/>
<sequence>MSTEENNALGFVSDMSRLCMNELYSDVIFLVEDQRLPGHRNILAARSEYFRALLYGDMAESKEREIRLEVTSESFKIILEYLYSGNLPISTLNVDQIVDVLDLSHLYGLKYVETVIAIYLQNNLSLSNVCVILDAARRCYLNDLTKECLKYMDRNVVALLKQESFQLLSKESLEEVLRRDSFCVSEVEIFRSVCKWKENNPSEDIKTMLSPCTSPPYEYR</sequence>
<dbReference type="Gene3D" id="1.25.40.420">
    <property type="match status" value="1"/>
</dbReference>
<dbReference type="GO" id="GO:0048512">
    <property type="term" value="P:circadian behavior"/>
    <property type="evidence" value="ECO:0007669"/>
    <property type="project" value="TreeGrafter"/>
</dbReference>
<dbReference type="PROSITE" id="PS50097">
    <property type="entry name" value="BTB"/>
    <property type="match status" value="1"/>
</dbReference>
<dbReference type="PhylomeDB" id="B4HAD0"/>
<dbReference type="SMART" id="SM00225">
    <property type="entry name" value="BTB"/>
    <property type="match status" value="1"/>
</dbReference>
<dbReference type="GO" id="GO:0050804">
    <property type="term" value="P:modulation of chemical synaptic transmission"/>
    <property type="evidence" value="ECO:0007669"/>
    <property type="project" value="TreeGrafter"/>
</dbReference>
<dbReference type="InterPro" id="IPR011333">
    <property type="entry name" value="SKP1/BTB/POZ_sf"/>
</dbReference>
<dbReference type="InterPro" id="IPR000210">
    <property type="entry name" value="BTB/POZ_dom"/>
</dbReference>
<dbReference type="SMART" id="SM00875">
    <property type="entry name" value="BACK"/>
    <property type="match status" value="1"/>
</dbReference>
<dbReference type="GO" id="GO:0008344">
    <property type="term" value="P:adult locomotory behavior"/>
    <property type="evidence" value="ECO:0007669"/>
    <property type="project" value="TreeGrafter"/>
</dbReference>
<evidence type="ECO:0000313" key="2">
    <source>
        <dbReference type="EMBL" id="EDW37528.1"/>
    </source>
</evidence>
<dbReference type="PANTHER" id="PTHR46306">
    <property type="entry name" value="BTB/POZ DOMAIN-CONTAINING PROTEIN 9"/>
    <property type="match status" value="1"/>
</dbReference>
<name>B4HAD0_DROPE</name>
<dbReference type="Proteomes" id="UP000008744">
    <property type="component" value="Unassembled WGS sequence"/>
</dbReference>
<protein>
    <submittedName>
        <fullName evidence="2">GL16304</fullName>
    </submittedName>
</protein>
<dbReference type="InterPro" id="IPR052407">
    <property type="entry name" value="BTB_POZ_domain_cont_9"/>
</dbReference>
<dbReference type="Gene3D" id="3.30.710.10">
    <property type="entry name" value="Potassium Channel Kv1.1, Chain A"/>
    <property type="match status" value="1"/>
</dbReference>
<keyword evidence="3" id="KW-1185">Reference proteome</keyword>
<accession>B4HAD0</accession>